<keyword evidence="6 7" id="KW-0238">DNA-binding</keyword>
<feature type="coiled-coil region" evidence="7">
    <location>
        <begin position="644"/>
        <end position="824"/>
    </location>
</feature>
<evidence type="ECO:0000256" key="8">
    <source>
        <dbReference type="SAM" id="MobiDB-lite"/>
    </source>
</evidence>
<proteinExistence type="inferred from homology"/>
<evidence type="ECO:0000313" key="11">
    <source>
        <dbReference type="Proteomes" id="UP000199412"/>
    </source>
</evidence>
<dbReference type="Pfam" id="PF02463">
    <property type="entry name" value="SMC_N"/>
    <property type="match status" value="1"/>
</dbReference>
<evidence type="ECO:0000256" key="6">
    <source>
        <dbReference type="ARBA" id="ARBA00023125"/>
    </source>
</evidence>
<dbReference type="AlphaFoldDB" id="A0A1G7B0T3"/>
<evidence type="ECO:0000256" key="3">
    <source>
        <dbReference type="ARBA" id="ARBA00022741"/>
    </source>
</evidence>
<dbReference type="OrthoDB" id="9808768at2"/>
<dbReference type="InterPro" id="IPR011890">
    <property type="entry name" value="SMC_prok"/>
</dbReference>
<evidence type="ECO:0000256" key="4">
    <source>
        <dbReference type="ARBA" id="ARBA00022840"/>
    </source>
</evidence>
<dbReference type="GO" id="GO:0007062">
    <property type="term" value="P:sister chromatid cohesion"/>
    <property type="evidence" value="ECO:0007669"/>
    <property type="project" value="InterPro"/>
</dbReference>
<reference evidence="10 11" key="1">
    <citation type="submission" date="2016-10" db="EMBL/GenBank/DDBJ databases">
        <authorList>
            <person name="de Groot N.N."/>
        </authorList>
    </citation>
    <scope>NUCLEOTIDE SEQUENCE [LARGE SCALE GENOMIC DNA]</scope>
    <source>
        <strain evidence="10 11">ATCC 700224</strain>
    </source>
</reference>
<keyword evidence="5 7" id="KW-0175">Coiled coil</keyword>
<dbReference type="SUPFAM" id="SSF52540">
    <property type="entry name" value="P-loop containing nucleoside triphosphate hydrolases"/>
    <property type="match status" value="1"/>
</dbReference>
<protein>
    <recommendedName>
        <fullName evidence="7">Chromosome partition protein Smc</fullName>
    </recommendedName>
</protein>
<dbReference type="InterPro" id="IPR027417">
    <property type="entry name" value="P-loop_NTPase"/>
</dbReference>
<evidence type="ECO:0000259" key="9">
    <source>
        <dbReference type="Pfam" id="PF02463"/>
    </source>
</evidence>
<dbReference type="STRING" id="69960.SAMN05421720_104181"/>
<accession>A0A1G7B0T3</accession>
<comment type="similarity">
    <text evidence="7">Belongs to the SMC family.</text>
</comment>
<feature type="coiled-coil region" evidence="7">
    <location>
        <begin position="956"/>
        <end position="997"/>
    </location>
</feature>
<evidence type="ECO:0000256" key="7">
    <source>
        <dbReference type="HAMAP-Rule" id="MF_01894"/>
    </source>
</evidence>
<evidence type="ECO:0000313" key="10">
    <source>
        <dbReference type="EMBL" id="SDE20728.1"/>
    </source>
</evidence>
<dbReference type="FunFam" id="3.40.50.300:FF:000901">
    <property type="entry name" value="Chromosome partition protein Smc"/>
    <property type="match status" value="1"/>
</dbReference>
<feature type="region of interest" description="Disordered" evidence="8">
    <location>
        <begin position="310"/>
        <end position="367"/>
    </location>
</feature>
<dbReference type="GO" id="GO:0005694">
    <property type="term" value="C:chromosome"/>
    <property type="evidence" value="ECO:0007669"/>
    <property type="project" value="InterPro"/>
</dbReference>
<dbReference type="EMBL" id="FNAP01000004">
    <property type="protein sequence ID" value="SDE20728.1"/>
    <property type="molecule type" value="Genomic_DNA"/>
</dbReference>
<dbReference type="GO" id="GO:0007059">
    <property type="term" value="P:chromosome segregation"/>
    <property type="evidence" value="ECO:0007669"/>
    <property type="project" value="UniProtKB-UniRule"/>
</dbReference>
<dbReference type="HAMAP" id="MF_01894">
    <property type="entry name" value="Smc_prok"/>
    <property type="match status" value="1"/>
</dbReference>
<comment type="subcellular location">
    <subcellularLocation>
        <location evidence="1 7">Cytoplasm</location>
    </subcellularLocation>
</comment>
<dbReference type="GO" id="GO:0005524">
    <property type="term" value="F:ATP binding"/>
    <property type="evidence" value="ECO:0007669"/>
    <property type="project" value="UniProtKB-UniRule"/>
</dbReference>
<keyword evidence="4 7" id="KW-0067">ATP-binding</keyword>
<dbReference type="GO" id="GO:0006260">
    <property type="term" value="P:DNA replication"/>
    <property type="evidence" value="ECO:0007669"/>
    <property type="project" value="UniProtKB-UniRule"/>
</dbReference>
<evidence type="ECO:0000256" key="2">
    <source>
        <dbReference type="ARBA" id="ARBA00022490"/>
    </source>
</evidence>
<feature type="domain" description="RecF/RecN/SMC N-terminal" evidence="9">
    <location>
        <begin position="5"/>
        <end position="1142"/>
    </location>
</feature>
<feature type="coiled-coil region" evidence="7">
    <location>
        <begin position="177"/>
        <end position="211"/>
    </location>
</feature>
<dbReference type="GO" id="GO:0005737">
    <property type="term" value="C:cytoplasm"/>
    <property type="evidence" value="ECO:0007669"/>
    <property type="project" value="UniProtKB-SubCell"/>
</dbReference>
<gene>
    <name evidence="7" type="primary">smc</name>
    <name evidence="10" type="ORF">SAMN05421720_104181</name>
</gene>
<dbReference type="Proteomes" id="UP000199412">
    <property type="component" value="Unassembled WGS sequence"/>
</dbReference>
<organism evidence="10 11">
    <name type="scientific">Rhodospira trueperi</name>
    <dbReference type="NCBI Taxonomy" id="69960"/>
    <lineage>
        <taxon>Bacteria</taxon>
        <taxon>Pseudomonadati</taxon>
        <taxon>Pseudomonadota</taxon>
        <taxon>Alphaproteobacteria</taxon>
        <taxon>Rhodospirillales</taxon>
        <taxon>Rhodospirillaceae</taxon>
        <taxon>Rhodospira</taxon>
    </lineage>
</organism>
<comment type="domain">
    <text evidence="7">Contains large globular domains required for ATP hydrolysis at each terminus and a third globular domain forming a flexible hinge near the middle of the molecule. These domains are separated by coiled-coil structures.</text>
</comment>
<feature type="binding site" evidence="7">
    <location>
        <begin position="33"/>
        <end position="40"/>
    </location>
    <ligand>
        <name>ATP</name>
        <dbReference type="ChEBI" id="CHEBI:30616"/>
    </ligand>
</feature>
<dbReference type="GO" id="GO:0030261">
    <property type="term" value="P:chromosome condensation"/>
    <property type="evidence" value="ECO:0007669"/>
    <property type="project" value="InterPro"/>
</dbReference>
<comment type="subunit">
    <text evidence="7">Homodimer.</text>
</comment>
<keyword evidence="2 7" id="KW-0963">Cytoplasm</keyword>
<dbReference type="PIRSF" id="PIRSF005719">
    <property type="entry name" value="SMC"/>
    <property type="match status" value="1"/>
</dbReference>
<sequence>MVAFTRLRLTGFKSFVDPTDLVIEPGLTGVVGPNGCGKSNLVEALRWVMGETSAKQMRGGEMDDVIFGGTGQRPARNIAEVTIDLDNADGSAAVFRQFRELEITRRIERGSGSVYRVNGKEARARDVQLLFADAATGARSTAMVSQGRVGAIIAARPAQRRALLEEAAGIGGLHARRHEAETRLKGAEANLERLDDVLGALDGQARNLRKQARQAAQYREVSEGIRHAEAVVLRLRWLTAIRGLDAARTAARESERIVGELTARATTAERIHDEAAEALAPLRDRAAEAAAAVQRLSVERERLDAEDARIASAREDHRARLEQTGRDTGREQTRAADAEAALSRLAEEAESLTAASEGEAEAREVSQRRLQAVNTEVNDLDGQATRATQALADAEARRAALDRRVAEATQRAERLARRKDDLVRDLEAARARALEDGALEAAGAAVAAAEQGQAEAITARERAEAARGEARGGFDDAREALQGVAAERASLRAEVEALEGMLAREAPESTAGPPVLESLSVASGFETALGAALGDDLTASLDAATPAHWVDLPPLPDLAPLPAGVEPLADHVQAPTALARRLLQVGVVRDRDTGDSLRHDLRLGQRLVSAEGDLWRWDGLTVRAGAGAAAGDRAAARLRTRNRLADLREALSGVEARVTDAESAVQAARDALTRTEEAERVARDAVKAADRALATARSEQEGLRRKAAEADAALASLRATLAQVEADGSEAAAQAEAARAERADLGTGDAARADLDRLRAALTEKRTTLVEARADHDRLLREIGDRDRRVKAMEVDRRSWTERLEQARAQLVDLDKRQADLSAALAELDAAPARLATERAALREATEAAEARRAADSDALAAAETRAREAAQARAEAGRALAAAREERVRRDAAVEQGQAACREVAGAIAERLDVPPDGLPEAAGLPTDDALPSLEEAEAALSKLARQRDGMGPVNLRAEAELADLDEKVAGLRHEREDLTGAIARLRQGISEINREGRQRLVDSFTTVNGHFRDLFARLFGGGQAHLEMIDSADPLEAGLEIMASPPGKKLQILSLLSGGEQALTALALLFAVFLTNPAPICVLDEVDAPLDDANVDRLCHLLEDLGATTATRFLMVTHHRMSMARMDRLFGVTMMERGISTLLSVDLREAERLRERDG</sequence>
<evidence type="ECO:0000256" key="1">
    <source>
        <dbReference type="ARBA" id="ARBA00004496"/>
    </source>
</evidence>
<dbReference type="PANTHER" id="PTHR43977">
    <property type="entry name" value="STRUCTURAL MAINTENANCE OF CHROMOSOMES PROTEIN 3"/>
    <property type="match status" value="1"/>
</dbReference>
<dbReference type="InterPro" id="IPR036277">
    <property type="entry name" value="SMC_hinge_sf"/>
</dbReference>
<dbReference type="InterPro" id="IPR024704">
    <property type="entry name" value="SMC"/>
</dbReference>
<feature type="coiled-coil region" evidence="7">
    <location>
        <begin position="474"/>
        <end position="501"/>
    </location>
</feature>
<name>A0A1G7B0T3_9PROT</name>
<dbReference type="Gene3D" id="3.40.50.300">
    <property type="entry name" value="P-loop containing nucleotide triphosphate hydrolases"/>
    <property type="match status" value="2"/>
</dbReference>
<evidence type="ECO:0000256" key="5">
    <source>
        <dbReference type="ARBA" id="ARBA00023054"/>
    </source>
</evidence>
<feature type="compositionally biased region" description="Basic and acidic residues" evidence="8">
    <location>
        <begin position="310"/>
        <end position="337"/>
    </location>
</feature>
<keyword evidence="11" id="KW-1185">Reference proteome</keyword>
<dbReference type="InterPro" id="IPR003395">
    <property type="entry name" value="RecF/RecN/SMC_N"/>
</dbReference>
<dbReference type="GO" id="GO:0003677">
    <property type="term" value="F:DNA binding"/>
    <property type="evidence" value="ECO:0007669"/>
    <property type="project" value="UniProtKB-UniRule"/>
</dbReference>
<dbReference type="RefSeq" id="WP_092784572.1">
    <property type="nucleotide sequence ID" value="NZ_FNAP01000004.1"/>
</dbReference>
<comment type="function">
    <text evidence="7">Required for chromosome condensation and partitioning.</text>
</comment>
<keyword evidence="3 7" id="KW-0547">Nucleotide-binding</keyword>
<dbReference type="SUPFAM" id="SSF75553">
    <property type="entry name" value="Smc hinge domain"/>
    <property type="match status" value="1"/>
</dbReference>
<dbReference type="GO" id="GO:0016887">
    <property type="term" value="F:ATP hydrolysis activity"/>
    <property type="evidence" value="ECO:0007669"/>
    <property type="project" value="InterPro"/>
</dbReference>